<comment type="caution">
    <text evidence="2">The sequence shown here is derived from an EMBL/GenBank/DDBJ whole genome shotgun (WGS) entry which is preliminary data.</text>
</comment>
<reference evidence="2 3" key="1">
    <citation type="submission" date="2020-03" db="EMBL/GenBank/DDBJ databases">
        <title>WGS of actinomycetes isolated from Thailand.</title>
        <authorList>
            <person name="Thawai C."/>
        </authorList>
    </citation>
    <scope>NUCLEOTIDE SEQUENCE [LARGE SCALE GENOMIC DNA]</scope>
    <source>
        <strain evidence="2 3">FMUSA5-5</strain>
    </source>
</reference>
<name>A0ABX1B8C9_9ACTN</name>
<keyword evidence="3" id="KW-1185">Reference proteome</keyword>
<evidence type="ECO:0000313" key="3">
    <source>
        <dbReference type="Proteomes" id="UP000696294"/>
    </source>
</evidence>
<dbReference type="Proteomes" id="UP000696294">
    <property type="component" value="Unassembled WGS sequence"/>
</dbReference>
<dbReference type="RefSeq" id="WP_168010803.1">
    <property type="nucleotide sequence ID" value="NZ_JAATEP010000012.1"/>
</dbReference>
<evidence type="ECO:0000256" key="1">
    <source>
        <dbReference type="SAM" id="MobiDB-lite"/>
    </source>
</evidence>
<organism evidence="2 3">
    <name type="scientific">Nonomuraea composti</name>
    <dbReference type="NCBI Taxonomy" id="2720023"/>
    <lineage>
        <taxon>Bacteria</taxon>
        <taxon>Bacillati</taxon>
        <taxon>Actinomycetota</taxon>
        <taxon>Actinomycetes</taxon>
        <taxon>Streptosporangiales</taxon>
        <taxon>Streptosporangiaceae</taxon>
        <taxon>Nonomuraea</taxon>
    </lineage>
</organism>
<dbReference type="EMBL" id="JAATEP010000012">
    <property type="protein sequence ID" value="NJP91413.1"/>
    <property type="molecule type" value="Genomic_DNA"/>
</dbReference>
<feature type="compositionally biased region" description="Basic and acidic residues" evidence="1">
    <location>
        <begin position="1"/>
        <end position="11"/>
    </location>
</feature>
<gene>
    <name evidence="2" type="ORF">HCN51_18430</name>
</gene>
<accession>A0ABX1B8C9</accession>
<protein>
    <submittedName>
        <fullName evidence="2">Uncharacterized protein</fullName>
    </submittedName>
</protein>
<evidence type="ECO:0000313" key="2">
    <source>
        <dbReference type="EMBL" id="NJP91413.1"/>
    </source>
</evidence>
<feature type="region of interest" description="Disordered" evidence="1">
    <location>
        <begin position="1"/>
        <end position="32"/>
    </location>
</feature>
<proteinExistence type="predicted"/>
<feature type="region of interest" description="Disordered" evidence="1">
    <location>
        <begin position="107"/>
        <end position="128"/>
    </location>
</feature>
<sequence>MQRDIERGAPRHKERPQSSAAFSSPDHPSVPADELRRLLSDLEEQHQRERDAFRQGYLLGFTAGEETGYGRAENDMAVYWAAIARKVRATADMPSYRELELVRWDGPRERFRQARPGDRPRRHERGVA</sequence>